<reference evidence="2" key="1">
    <citation type="submission" date="2021-01" db="EMBL/GenBank/DDBJ databases">
        <authorList>
            <person name="Corre E."/>
            <person name="Pelletier E."/>
            <person name="Niang G."/>
            <person name="Scheremetjew M."/>
            <person name="Finn R."/>
            <person name="Kale V."/>
            <person name="Holt S."/>
            <person name="Cochrane G."/>
            <person name="Meng A."/>
            <person name="Brown T."/>
            <person name="Cohen L."/>
        </authorList>
    </citation>
    <scope>NUCLEOTIDE SEQUENCE</scope>
    <source>
        <strain evidence="2">NY070348D</strain>
    </source>
</reference>
<evidence type="ECO:0000313" key="2">
    <source>
        <dbReference type="EMBL" id="CAD9668209.1"/>
    </source>
</evidence>
<protein>
    <submittedName>
        <fullName evidence="2">Uncharacterized protein</fullName>
    </submittedName>
</protein>
<proteinExistence type="predicted"/>
<evidence type="ECO:0000256" key="1">
    <source>
        <dbReference type="SAM" id="MobiDB-lite"/>
    </source>
</evidence>
<sequence>MVSHSSASDDSVSDDGEYCDICRQELLYPRYDRYNSNDSCFNCCKSICTECVGTGNGPSVCVECLKCMKCTDCGRVGDDVEMFCCFDCEDIVCASCSIRNDKPRCLNCAVYRPLRSLVRIRHALHRWLERARTRVYAPPNGTGYVKSMISLSSKSADHDELHKWKTKLECIHRELSREKEVRRTKENEKRIRMKTCSNFSCKKKRVRRCTFGHCSQHCTRDDCKRRKKRKAYQEKALASKKPAHGTPRV</sequence>
<name>A0A7S2RDQ1_9STRA</name>
<dbReference type="EMBL" id="HBHK01003967">
    <property type="protein sequence ID" value="CAD9668209.1"/>
    <property type="molecule type" value="Transcribed_RNA"/>
</dbReference>
<gene>
    <name evidence="2" type="ORF">QSP1433_LOCUS2350</name>
</gene>
<dbReference type="AlphaFoldDB" id="A0A7S2RDQ1"/>
<feature type="region of interest" description="Disordered" evidence="1">
    <location>
        <begin position="223"/>
        <end position="249"/>
    </location>
</feature>
<organism evidence="2">
    <name type="scientific">Mucochytrium quahogii</name>
    <dbReference type="NCBI Taxonomy" id="96639"/>
    <lineage>
        <taxon>Eukaryota</taxon>
        <taxon>Sar</taxon>
        <taxon>Stramenopiles</taxon>
        <taxon>Bigyra</taxon>
        <taxon>Labyrinthulomycetes</taxon>
        <taxon>Thraustochytrida</taxon>
        <taxon>Thraustochytriidae</taxon>
        <taxon>Mucochytrium</taxon>
    </lineage>
</organism>
<accession>A0A7S2RDQ1</accession>